<proteinExistence type="predicted"/>
<dbReference type="RefSeq" id="XP_051444421.1">
    <property type="nucleotide sequence ID" value="XM_051589189.1"/>
</dbReference>
<dbReference type="GeneID" id="75914534"/>
<evidence type="ECO:0000313" key="2">
    <source>
        <dbReference type="EMBL" id="KAI8579417.1"/>
    </source>
</evidence>
<keyword evidence="3" id="KW-1185">Reference proteome</keyword>
<sequence length="108" mass="12928">MFQESQTKFFFLVQLLLLLEAMTYRIPNHVNCCKLVVRAQKLVSCHLRCLRSSLRSLGGEDRKSTMFYYVHRSLSLRNFMEMWRYVSQICSGSNNKDTMTFQKRLFDR</sequence>
<evidence type="ECO:0000256" key="1">
    <source>
        <dbReference type="SAM" id="SignalP"/>
    </source>
</evidence>
<gene>
    <name evidence="2" type="ORF">K450DRAFT_242059</name>
</gene>
<feature type="chain" id="PRO_5041964528" description="Secreted protein" evidence="1">
    <location>
        <begin position="26"/>
        <end position="108"/>
    </location>
</feature>
<comment type="caution">
    <text evidence="2">The sequence shown here is derived from an EMBL/GenBank/DDBJ whole genome shotgun (WGS) entry which is preliminary data.</text>
</comment>
<organism evidence="2 3">
    <name type="scientific">Umbelopsis ramanniana AG</name>
    <dbReference type="NCBI Taxonomy" id="1314678"/>
    <lineage>
        <taxon>Eukaryota</taxon>
        <taxon>Fungi</taxon>
        <taxon>Fungi incertae sedis</taxon>
        <taxon>Mucoromycota</taxon>
        <taxon>Mucoromycotina</taxon>
        <taxon>Umbelopsidomycetes</taxon>
        <taxon>Umbelopsidales</taxon>
        <taxon>Umbelopsidaceae</taxon>
        <taxon>Umbelopsis</taxon>
    </lineage>
</organism>
<accession>A0AAD5E9Y8</accession>
<evidence type="ECO:0008006" key="4">
    <source>
        <dbReference type="Google" id="ProtNLM"/>
    </source>
</evidence>
<reference evidence="2" key="1">
    <citation type="submission" date="2021-06" db="EMBL/GenBank/DDBJ databases">
        <authorList>
            <consortium name="DOE Joint Genome Institute"/>
            <person name="Mondo S.J."/>
            <person name="Amses K.R."/>
            <person name="Simmons D.R."/>
            <person name="Longcore J.E."/>
            <person name="Seto K."/>
            <person name="Alves G.H."/>
            <person name="Bonds A.E."/>
            <person name="Quandt C.A."/>
            <person name="Davis W.J."/>
            <person name="Chang Y."/>
            <person name="Letcher P.M."/>
            <person name="Powell M.J."/>
            <person name="Kuo A."/>
            <person name="Labutti K."/>
            <person name="Pangilinan J."/>
            <person name="Andreopoulos W."/>
            <person name="Tritt A."/>
            <person name="Riley R."/>
            <person name="Hundley H."/>
            <person name="Johnson J."/>
            <person name="Lipzen A."/>
            <person name="Barry K."/>
            <person name="Berbee M.L."/>
            <person name="Buchler N.E."/>
            <person name="Grigoriev I.V."/>
            <person name="Spatafora J.W."/>
            <person name="Stajich J.E."/>
            <person name="James T.Y."/>
        </authorList>
    </citation>
    <scope>NUCLEOTIDE SEQUENCE</scope>
    <source>
        <strain evidence="2">AG</strain>
    </source>
</reference>
<dbReference type="Proteomes" id="UP001206595">
    <property type="component" value="Unassembled WGS sequence"/>
</dbReference>
<protein>
    <recommendedName>
        <fullName evidence="4">Secreted protein</fullName>
    </recommendedName>
</protein>
<dbReference type="EMBL" id="MU620920">
    <property type="protein sequence ID" value="KAI8579417.1"/>
    <property type="molecule type" value="Genomic_DNA"/>
</dbReference>
<reference evidence="2" key="2">
    <citation type="journal article" date="2022" name="Proc. Natl. Acad. Sci. U.S.A.">
        <title>Diploid-dominant life cycles characterize the early evolution of Fungi.</title>
        <authorList>
            <person name="Amses K.R."/>
            <person name="Simmons D.R."/>
            <person name="Longcore J.E."/>
            <person name="Mondo S.J."/>
            <person name="Seto K."/>
            <person name="Jeronimo G.H."/>
            <person name="Bonds A.E."/>
            <person name="Quandt C.A."/>
            <person name="Davis W.J."/>
            <person name="Chang Y."/>
            <person name="Federici B.A."/>
            <person name="Kuo A."/>
            <person name="LaButti K."/>
            <person name="Pangilinan J."/>
            <person name="Andreopoulos W."/>
            <person name="Tritt A."/>
            <person name="Riley R."/>
            <person name="Hundley H."/>
            <person name="Johnson J."/>
            <person name="Lipzen A."/>
            <person name="Barry K."/>
            <person name="Lang B.F."/>
            <person name="Cuomo C.A."/>
            <person name="Buchler N.E."/>
            <person name="Grigoriev I.V."/>
            <person name="Spatafora J.W."/>
            <person name="Stajich J.E."/>
            <person name="James T.Y."/>
        </authorList>
    </citation>
    <scope>NUCLEOTIDE SEQUENCE</scope>
    <source>
        <strain evidence="2">AG</strain>
    </source>
</reference>
<dbReference type="AlphaFoldDB" id="A0AAD5E9Y8"/>
<feature type="signal peptide" evidence="1">
    <location>
        <begin position="1"/>
        <end position="25"/>
    </location>
</feature>
<keyword evidence="1" id="KW-0732">Signal</keyword>
<name>A0AAD5E9Y8_UMBRA</name>
<evidence type="ECO:0000313" key="3">
    <source>
        <dbReference type="Proteomes" id="UP001206595"/>
    </source>
</evidence>